<evidence type="ECO:0000313" key="2">
    <source>
        <dbReference type="EMBL" id="TDH59619.1"/>
    </source>
</evidence>
<organism evidence="2 3">
    <name type="scientific">Dankookia rubra</name>
    <dbReference type="NCBI Taxonomy" id="1442381"/>
    <lineage>
        <taxon>Bacteria</taxon>
        <taxon>Pseudomonadati</taxon>
        <taxon>Pseudomonadota</taxon>
        <taxon>Alphaproteobacteria</taxon>
        <taxon>Acetobacterales</taxon>
        <taxon>Roseomonadaceae</taxon>
        <taxon>Dankookia</taxon>
    </lineage>
</organism>
<dbReference type="AlphaFoldDB" id="A0A4R5QAP9"/>
<feature type="region of interest" description="Disordered" evidence="1">
    <location>
        <begin position="175"/>
        <end position="199"/>
    </location>
</feature>
<name>A0A4R5QAP9_9PROT</name>
<dbReference type="EMBL" id="SMSJ01000059">
    <property type="protein sequence ID" value="TDH59619.1"/>
    <property type="molecule type" value="Genomic_DNA"/>
</dbReference>
<accession>A0A4R5QAP9</accession>
<dbReference type="PROSITE" id="PS51257">
    <property type="entry name" value="PROKAR_LIPOPROTEIN"/>
    <property type="match status" value="1"/>
</dbReference>
<gene>
    <name evidence="2" type="ORF">E2C06_26295</name>
</gene>
<dbReference type="OrthoDB" id="7280888at2"/>
<protein>
    <recommendedName>
        <fullName evidence="4">Lipoprotein</fullName>
    </recommendedName>
</protein>
<reference evidence="2 3" key="1">
    <citation type="journal article" date="2016" name="J. Microbiol.">
        <title>Dankookia rubra gen. nov., sp. nov., an alphaproteobacterium isolated from sediment of a shallow stream.</title>
        <authorList>
            <person name="Kim W.H."/>
            <person name="Kim D.H."/>
            <person name="Kang K."/>
            <person name="Ahn T.Y."/>
        </authorList>
    </citation>
    <scope>NUCLEOTIDE SEQUENCE [LARGE SCALE GENOMIC DNA]</scope>
    <source>
        <strain evidence="2 3">JCM30602</strain>
    </source>
</reference>
<proteinExistence type="predicted"/>
<evidence type="ECO:0008006" key="4">
    <source>
        <dbReference type="Google" id="ProtNLM"/>
    </source>
</evidence>
<sequence length="199" mass="20779">MPSRRALLLLPLAAAACGSPEPAYVPPGPMRFDHLTPLSLNVAAIEVAVGGPPAQAGDIGARLLPSPVEAVRTMGQDRLLAVGTTGEARFVVTEAAMIQGRDSLTCLVGCRLEILSAEGQRLGFVEAQSRRAVSGSDAGRPRAAEALLRNAMDDLNVEFEFQLRRTLKDWLVKSAPGPDGTLPAAPPAGGVTVEPLPKT</sequence>
<evidence type="ECO:0000256" key="1">
    <source>
        <dbReference type="SAM" id="MobiDB-lite"/>
    </source>
</evidence>
<dbReference type="RefSeq" id="WP_133291557.1">
    <property type="nucleotide sequence ID" value="NZ_SMSJ01000059.1"/>
</dbReference>
<dbReference type="Proteomes" id="UP000295096">
    <property type="component" value="Unassembled WGS sequence"/>
</dbReference>
<evidence type="ECO:0000313" key="3">
    <source>
        <dbReference type="Proteomes" id="UP000295096"/>
    </source>
</evidence>
<comment type="caution">
    <text evidence="2">The sequence shown here is derived from an EMBL/GenBank/DDBJ whole genome shotgun (WGS) entry which is preliminary data.</text>
</comment>
<keyword evidence="3" id="KW-1185">Reference proteome</keyword>